<evidence type="ECO:0000256" key="8">
    <source>
        <dbReference type="SAM" id="SignalP"/>
    </source>
</evidence>
<evidence type="ECO:0000256" key="5">
    <source>
        <dbReference type="PIRSR" id="PIRSR615500-1"/>
    </source>
</evidence>
<comment type="caution">
    <text evidence="10">The sequence shown here is derived from an EMBL/GenBank/DDBJ whole genome shotgun (WGS) entry which is preliminary data.</text>
</comment>
<feature type="active site" description="Charge relay system" evidence="5 6">
    <location>
        <position position="133"/>
    </location>
</feature>
<keyword evidence="3 6" id="KW-0378">Hydrolase</keyword>
<dbReference type="CDD" id="cd07473">
    <property type="entry name" value="Peptidases_S8_Subtilisin_like"/>
    <property type="match status" value="1"/>
</dbReference>
<dbReference type="PRINTS" id="PR00723">
    <property type="entry name" value="SUBTILISIN"/>
</dbReference>
<feature type="domain" description="Peptidase S8/S53" evidence="9">
    <location>
        <begin position="61"/>
        <end position="357"/>
    </location>
</feature>
<dbReference type="GO" id="GO:0004252">
    <property type="term" value="F:serine-type endopeptidase activity"/>
    <property type="evidence" value="ECO:0007669"/>
    <property type="project" value="UniProtKB-UniRule"/>
</dbReference>
<reference evidence="10 11" key="1">
    <citation type="submission" date="2017-09" db="EMBL/GenBank/DDBJ databases">
        <title>Depth-based differentiation of microbial function through sediment-hosted aquifers and enrichment of novel symbionts in the deep terrestrial subsurface.</title>
        <authorList>
            <person name="Probst A.J."/>
            <person name="Ladd B."/>
            <person name="Jarett J.K."/>
            <person name="Geller-Mcgrath D.E."/>
            <person name="Sieber C.M."/>
            <person name="Emerson J.B."/>
            <person name="Anantharaman K."/>
            <person name="Thomas B.C."/>
            <person name="Malmstrom R."/>
            <person name="Stieglmeier M."/>
            <person name="Klingl A."/>
            <person name="Woyke T."/>
            <person name="Ryan C.M."/>
            <person name="Banfield J.F."/>
        </authorList>
    </citation>
    <scope>NUCLEOTIDE SEQUENCE [LARGE SCALE GENOMIC DNA]</scope>
    <source>
        <strain evidence="10">CG10_big_fil_rev_8_21_14_0_10_48_11</strain>
    </source>
</reference>
<dbReference type="InterPro" id="IPR023827">
    <property type="entry name" value="Peptidase_S8_Asp-AS"/>
</dbReference>
<evidence type="ECO:0000313" key="11">
    <source>
        <dbReference type="Proteomes" id="UP000231152"/>
    </source>
</evidence>
<dbReference type="AlphaFoldDB" id="A0A2M8LEI9"/>
<protein>
    <recommendedName>
        <fullName evidence="9">Peptidase S8/S53 domain-containing protein</fullName>
    </recommendedName>
</protein>
<dbReference type="PANTHER" id="PTHR43399">
    <property type="entry name" value="SUBTILISIN-RELATED"/>
    <property type="match status" value="1"/>
</dbReference>
<evidence type="ECO:0000256" key="2">
    <source>
        <dbReference type="ARBA" id="ARBA00022670"/>
    </source>
</evidence>
<comment type="similarity">
    <text evidence="1 6 7">Belongs to the peptidase S8 family.</text>
</comment>
<dbReference type="SUPFAM" id="SSF69318">
    <property type="entry name" value="Integrin alpha N-terminal domain"/>
    <property type="match status" value="1"/>
</dbReference>
<dbReference type="InterPro" id="IPR000209">
    <property type="entry name" value="Peptidase_S8/S53_dom"/>
</dbReference>
<feature type="chain" id="PRO_5014805615" description="Peptidase S8/S53 domain-containing protein" evidence="8">
    <location>
        <begin position="31"/>
        <end position="696"/>
    </location>
</feature>
<dbReference type="InterPro" id="IPR023828">
    <property type="entry name" value="Peptidase_S8_Ser-AS"/>
</dbReference>
<dbReference type="PROSITE" id="PS00137">
    <property type="entry name" value="SUBTILASE_HIS"/>
    <property type="match status" value="1"/>
</dbReference>
<dbReference type="InterPro" id="IPR015500">
    <property type="entry name" value="Peptidase_S8_subtilisin-rel"/>
</dbReference>
<evidence type="ECO:0000256" key="4">
    <source>
        <dbReference type="ARBA" id="ARBA00022825"/>
    </source>
</evidence>
<gene>
    <name evidence="10" type="ORF">COV04_02880</name>
</gene>
<dbReference type="GO" id="GO:0006508">
    <property type="term" value="P:proteolysis"/>
    <property type="evidence" value="ECO:0007669"/>
    <property type="project" value="UniProtKB-KW"/>
</dbReference>
<evidence type="ECO:0000259" key="9">
    <source>
        <dbReference type="Pfam" id="PF00082"/>
    </source>
</evidence>
<dbReference type="EMBL" id="PFET01000009">
    <property type="protein sequence ID" value="PJE75864.1"/>
    <property type="molecule type" value="Genomic_DNA"/>
</dbReference>
<dbReference type="InterPro" id="IPR028994">
    <property type="entry name" value="Integrin_alpha_N"/>
</dbReference>
<dbReference type="InterPro" id="IPR022398">
    <property type="entry name" value="Peptidase_S8_His-AS"/>
</dbReference>
<dbReference type="SUPFAM" id="SSF52743">
    <property type="entry name" value="Subtilisin-like"/>
    <property type="match status" value="1"/>
</dbReference>
<dbReference type="Proteomes" id="UP000231152">
    <property type="component" value="Unassembled WGS sequence"/>
</dbReference>
<evidence type="ECO:0000256" key="6">
    <source>
        <dbReference type="PROSITE-ProRule" id="PRU01240"/>
    </source>
</evidence>
<feature type="signal peptide" evidence="8">
    <location>
        <begin position="1"/>
        <end position="30"/>
    </location>
</feature>
<keyword evidence="8" id="KW-0732">Signal</keyword>
<organism evidence="10 11">
    <name type="scientific">Candidatus Uhrbacteria bacterium CG10_big_fil_rev_8_21_14_0_10_48_11</name>
    <dbReference type="NCBI Taxonomy" id="1975037"/>
    <lineage>
        <taxon>Bacteria</taxon>
        <taxon>Candidatus Uhriibacteriota</taxon>
    </lineage>
</organism>
<dbReference type="PROSITE" id="PS51892">
    <property type="entry name" value="SUBTILASE"/>
    <property type="match status" value="1"/>
</dbReference>
<feature type="active site" description="Charge relay system" evidence="5 6">
    <location>
        <position position="69"/>
    </location>
</feature>
<feature type="active site" description="Charge relay system" evidence="5 6">
    <location>
        <position position="307"/>
    </location>
</feature>
<evidence type="ECO:0000256" key="7">
    <source>
        <dbReference type="RuleBase" id="RU003355"/>
    </source>
</evidence>
<accession>A0A2M8LEI9</accession>
<evidence type="ECO:0000256" key="3">
    <source>
        <dbReference type="ARBA" id="ARBA00022801"/>
    </source>
</evidence>
<evidence type="ECO:0000256" key="1">
    <source>
        <dbReference type="ARBA" id="ARBA00011073"/>
    </source>
</evidence>
<dbReference type="PANTHER" id="PTHR43399:SF4">
    <property type="entry name" value="CELL WALL-ASSOCIATED PROTEASE"/>
    <property type="match status" value="1"/>
</dbReference>
<dbReference type="InterPro" id="IPR036852">
    <property type="entry name" value="Peptidase_S8/S53_dom_sf"/>
</dbReference>
<sequence>MLDMPSFFKTGKFITTVVLLFAFFTETTLAAFDPNDIHYPQQWYLQQIGAPNAWETTTGGPDVVVAVLDTGVDIYHPDLRNNILTNPGEIEHDGKDNDGNGYVDDVHGWDFVTNSPDPRPDATPPFSLTALNHGTVVSGIIAAEGNNVEGIAGVTWHTRIMPLRVLDSKGEGDVNIVADAVDYAVNNGANVINLSFVGPGYSNRLYASLKRAYDAGVLVVVAAGNNNGTDCDLDADQRYPVCFDSGSNENWILGVAATDTLDQKLKSSNYGSCVDISAPGTLFYSTEVYDLAKGLTDAYGGGWSGTSVATPVVSGVAALIKAAHPALTNAQITNVILKSADHISVANRGFNDKLGAGRINASRAILGAASPALTPPVAIASTNGRIVTVAHSGYEPALKLFYNDGGIQYSWPAYDRDFVGGGGIAISENSRLVPEENTLRISAIIRGEQRIVEGEGIGGLGRLRILSTAGSALSQWYAFDRPMRSPINVASGNVFGDGVGSIMVAAAANGGPQIRVFDRGGNVKLQFFAYDKKLRGGFSVATADVNRDGKDEIIVSSTTLKNLPVRVFNDKGYLLDEWYPYPTYRGGVNVAAGDLDGDGRAEIVTAPVAGGGPQVRIFNSSGGVLGQFFVLPEVFRGGVSLSVGDVTSDGKDEIVIAPFSGGGPQVRIFTSRGNVIGQFFAYNENYRGGINVVVLR</sequence>
<dbReference type="InterPro" id="IPR034204">
    <property type="entry name" value="PfSUB1-like_cat_dom"/>
</dbReference>
<dbReference type="PROSITE" id="PS00138">
    <property type="entry name" value="SUBTILASE_SER"/>
    <property type="match status" value="1"/>
</dbReference>
<evidence type="ECO:0000313" key="10">
    <source>
        <dbReference type="EMBL" id="PJE75864.1"/>
    </source>
</evidence>
<name>A0A2M8LEI9_9BACT</name>
<dbReference type="Pfam" id="PF00082">
    <property type="entry name" value="Peptidase_S8"/>
    <property type="match status" value="1"/>
</dbReference>
<dbReference type="InterPro" id="IPR051048">
    <property type="entry name" value="Peptidase_S8/S53_subtilisin"/>
</dbReference>
<dbReference type="PROSITE" id="PS00136">
    <property type="entry name" value="SUBTILASE_ASP"/>
    <property type="match status" value="1"/>
</dbReference>
<proteinExistence type="inferred from homology"/>
<dbReference type="Gene3D" id="2.130.10.130">
    <property type="entry name" value="Integrin alpha, N-terminal"/>
    <property type="match status" value="2"/>
</dbReference>
<dbReference type="Gene3D" id="3.40.50.200">
    <property type="entry name" value="Peptidase S8/S53 domain"/>
    <property type="match status" value="1"/>
</dbReference>
<keyword evidence="4 6" id="KW-0720">Serine protease</keyword>
<keyword evidence="2 6" id="KW-0645">Protease</keyword>